<dbReference type="InParanoid" id="A0A2R6QA55"/>
<evidence type="ECO:0000313" key="2">
    <source>
        <dbReference type="EMBL" id="PSS04781.1"/>
    </source>
</evidence>
<dbReference type="SMART" id="SM01172">
    <property type="entry name" value="DUF3700"/>
    <property type="match status" value="1"/>
</dbReference>
<keyword evidence="3" id="KW-1185">Reference proteome</keyword>
<dbReference type="OrthoDB" id="2019121at2759"/>
<comment type="caution">
    <text evidence="2">The sequence shown here is derived from an EMBL/GenBank/DDBJ whole genome shotgun (WGS) entry which is preliminary data.</text>
</comment>
<dbReference type="InterPro" id="IPR029055">
    <property type="entry name" value="Ntn_hydrolases_N"/>
</dbReference>
<proteinExistence type="predicted"/>
<dbReference type="SUPFAM" id="SSF56235">
    <property type="entry name" value="N-terminal nucleophile aminohydrolases (Ntn hydrolases)"/>
    <property type="match status" value="1"/>
</dbReference>
<dbReference type="Gramene" id="PSS04781">
    <property type="protein sequence ID" value="PSS04781"/>
    <property type="gene ID" value="CEY00_Acc20639"/>
</dbReference>
<evidence type="ECO:0000259" key="1">
    <source>
        <dbReference type="SMART" id="SM01172"/>
    </source>
</evidence>
<dbReference type="Pfam" id="PF12481">
    <property type="entry name" value="DUF3700"/>
    <property type="match status" value="1"/>
</dbReference>
<dbReference type="Gene3D" id="3.60.20.10">
    <property type="entry name" value="Glutamine Phosphoribosylpyrophosphate, subunit 1, domain 1"/>
    <property type="match status" value="1"/>
</dbReference>
<dbReference type="InterPro" id="IPR044828">
    <property type="entry name" value="TSJT1-like"/>
</dbReference>
<reference evidence="2 3" key="1">
    <citation type="submission" date="2017-07" db="EMBL/GenBank/DDBJ databases">
        <title>An improved, manually edited Actinidia chinensis var. chinensis (kiwifruit) genome highlights the challenges associated with draft genomes and gene prediction in plants.</title>
        <authorList>
            <person name="Pilkington S."/>
            <person name="Crowhurst R."/>
            <person name="Hilario E."/>
            <person name="Nardozza S."/>
            <person name="Fraser L."/>
            <person name="Peng Y."/>
            <person name="Gunaseelan K."/>
            <person name="Simpson R."/>
            <person name="Tahir J."/>
            <person name="Deroles S."/>
            <person name="Templeton K."/>
            <person name="Luo Z."/>
            <person name="Davy M."/>
            <person name="Cheng C."/>
            <person name="Mcneilage M."/>
            <person name="Scaglione D."/>
            <person name="Liu Y."/>
            <person name="Zhang Q."/>
            <person name="Datson P."/>
            <person name="De Silva N."/>
            <person name="Gardiner S."/>
            <person name="Bassett H."/>
            <person name="Chagne D."/>
            <person name="Mccallum J."/>
            <person name="Dzierzon H."/>
            <person name="Deng C."/>
            <person name="Wang Y.-Y."/>
            <person name="Barron N."/>
            <person name="Manako K."/>
            <person name="Bowen J."/>
            <person name="Foster T."/>
            <person name="Erridge Z."/>
            <person name="Tiffin H."/>
            <person name="Waite C."/>
            <person name="Davies K."/>
            <person name="Grierson E."/>
            <person name="Laing W."/>
            <person name="Kirk R."/>
            <person name="Chen X."/>
            <person name="Wood M."/>
            <person name="Montefiori M."/>
            <person name="Brummell D."/>
            <person name="Schwinn K."/>
            <person name="Catanach A."/>
            <person name="Fullerton C."/>
            <person name="Li D."/>
            <person name="Meiyalaghan S."/>
            <person name="Nieuwenhuizen N."/>
            <person name="Read N."/>
            <person name="Prakash R."/>
            <person name="Hunter D."/>
            <person name="Zhang H."/>
            <person name="Mckenzie M."/>
            <person name="Knabel M."/>
            <person name="Harris A."/>
            <person name="Allan A."/>
            <person name="Chen A."/>
            <person name="Janssen B."/>
            <person name="Plunkett B."/>
            <person name="Dwamena C."/>
            <person name="Voogd C."/>
            <person name="Leif D."/>
            <person name="Lafferty D."/>
            <person name="Souleyre E."/>
            <person name="Varkonyi-Gasic E."/>
            <person name="Gambi F."/>
            <person name="Hanley J."/>
            <person name="Yao J.-L."/>
            <person name="Cheung J."/>
            <person name="David K."/>
            <person name="Warren B."/>
            <person name="Marsh K."/>
            <person name="Snowden K."/>
            <person name="Lin-Wang K."/>
            <person name="Brian L."/>
            <person name="Martinez-Sanchez M."/>
            <person name="Wang M."/>
            <person name="Ileperuma N."/>
            <person name="Macnee N."/>
            <person name="Campin R."/>
            <person name="Mcatee P."/>
            <person name="Drummond R."/>
            <person name="Espley R."/>
            <person name="Ireland H."/>
            <person name="Wu R."/>
            <person name="Atkinson R."/>
            <person name="Karunairetnam S."/>
            <person name="Bulley S."/>
            <person name="Chunkath S."/>
            <person name="Hanley Z."/>
            <person name="Storey R."/>
            <person name="Thrimawithana A."/>
            <person name="Thomson S."/>
            <person name="David C."/>
            <person name="Testolin R."/>
        </authorList>
    </citation>
    <scope>NUCLEOTIDE SEQUENCE [LARGE SCALE GENOMIC DNA]</scope>
    <source>
        <strain evidence="3">cv. Red5</strain>
        <tissue evidence="2">Young leaf</tissue>
    </source>
</reference>
<dbReference type="OMA" id="RHHYGLP"/>
<reference evidence="3" key="2">
    <citation type="journal article" date="2018" name="BMC Genomics">
        <title>A manually annotated Actinidia chinensis var. chinensis (kiwifruit) genome highlights the challenges associated with draft genomes and gene prediction in plants.</title>
        <authorList>
            <person name="Pilkington S.M."/>
            <person name="Crowhurst R."/>
            <person name="Hilario E."/>
            <person name="Nardozza S."/>
            <person name="Fraser L."/>
            <person name="Peng Y."/>
            <person name="Gunaseelan K."/>
            <person name="Simpson R."/>
            <person name="Tahir J."/>
            <person name="Deroles S.C."/>
            <person name="Templeton K."/>
            <person name="Luo Z."/>
            <person name="Davy M."/>
            <person name="Cheng C."/>
            <person name="McNeilage M."/>
            <person name="Scaglione D."/>
            <person name="Liu Y."/>
            <person name="Zhang Q."/>
            <person name="Datson P."/>
            <person name="De Silva N."/>
            <person name="Gardiner S.E."/>
            <person name="Bassett H."/>
            <person name="Chagne D."/>
            <person name="McCallum J."/>
            <person name="Dzierzon H."/>
            <person name="Deng C."/>
            <person name="Wang Y.Y."/>
            <person name="Barron L."/>
            <person name="Manako K."/>
            <person name="Bowen J."/>
            <person name="Foster T.M."/>
            <person name="Erridge Z.A."/>
            <person name="Tiffin H."/>
            <person name="Waite C.N."/>
            <person name="Davies K.M."/>
            <person name="Grierson E.P."/>
            <person name="Laing W.A."/>
            <person name="Kirk R."/>
            <person name="Chen X."/>
            <person name="Wood M."/>
            <person name="Montefiori M."/>
            <person name="Brummell D.A."/>
            <person name="Schwinn K.E."/>
            <person name="Catanach A."/>
            <person name="Fullerton C."/>
            <person name="Li D."/>
            <person name="Meiyalaghan S."/>
            <person name="Nieuwenhuizen N."/>
            <person name="Read N."/>
            <person name="Prakash R."/>
            <person name="Hunter D."/>
            <person name="Zhang H."/>
            <person name="McKenzie M."/>
            <person name="Knabel M."/>
            <person name="Harris A."/>
            <person name="Allan A.C."/>
            <person name="Gleave A."/>
            <person name="Chen A."/>
            <person name="Janssen B.J."/>
            <person name="Plunkett B."/>
            <person name="Ampomah-Dwamena C."/>
            <person name="Voogd C."/>
            <person name="Leif D."/>
            <person name="Lafferty D."/>
            <person name="Souleyre E.J.F."/>
            <person name="Varkonyi-Gasic E."/>
            <person name="Gambi F."/>
            <person name="Hanley J."/>
            <person name="Yao J.L."/>
            <person name="Cheung J."/>
            <person name="David K.M."/>
            <person name="Warren B."/>
            <person name="Marsh K."/>
            <person name="Snowden K.C."/>
            <person name="Lin-Wang K."/>
            <person name="Brian L."/>
            <person name="Martinez-Sanchez M."/>
            <person name="Wang M."/>
            <person name="Ileperuma N."/>
            <person name="Macnee N."/>
            <person name="Campin R."/>
            <person name="McAtee P."/>
            <person name="Drummond R.S.M."/>
            <person name="Espley R.V."/>
            <person name="Ireland H.S."/>
            <person name="Wu R."/>
            <person name="Atkinson R.G."/>
            <person name="Karunairetnam S."/>
            <person name="Bulley S."/>
            <person name="Chunkath S."/>
            <person name="Hanley Z."/>
            <person name="Storey R."/>
            <person name="Thrimawithana A.H."/>
            <person name="Thomson S."/>
            <person name="David C."/>
            <person name="Testolin R."/>
            <person name="Huang H."/>
            <person name="Hellens R.P."/>
            <person name="Schaffer R.J."/>
        </authorList>
    </citation>
    <scope>NUCLEOTIDE SEQUENCE [LARGE SCALE GENOMIC DNA]</scope>
    <source>
        <strain evidence="3">cv. Red5</strain>
    </source>
</reference>
<dbReference type="EMBL" id="NKQK01000018">
    <property type="protein sequence ID" value="PSS04781.1"/>
    <property type="molecule type" value="Genomic_DNA"/>
</dbReference>
<sequence length="256" mass="28255">MLAVFEKSVGNPPEGLSLPLKGRRQLSESKSGEEVVDIFQSWRADATLYTVPNGSSMALSHEDECPLHPRSIVVVDDVFCIFVGMLENTCELRRHYGLSRQATESMVVVEAYKVLRDRAPYPPDQVVRGLEGKFAFVLFDAKSSTLFLARDRDGSVPFHWAMASDGSLICSDDPKIIAEACGKCYTPFPQGCIFMNRSGLISFDHPLNKVRAIAREDDEGNICAVIFQVDLYTRLRSIPRTGSAANWGGTTAVEGE</sequence>
<gene>
    <name evidence="2" type="ORF">CEY00_Acc20639</name>
</gene>
<dbReference type="AlphaFoldDB" id="A0A2R6QA55"/>
<accession>A0A2R6QA55</accession>
<dbReference type="InterPro" id="IPR024286">
    <property type="entry name" value="DUF3700"/>
</dbReference>
<dbReference type="PANTHER" id="PTHR45952">
    <property type="entry name" value="ALUMINUM INDUCED PROTEIN WITH YGL AND LRDR MOTIFS"/>
    <property type="match status" value="1"/>
</dbReference>
<evidence type="ECO:0000313" key="3">
    <source>
        <dbReference type="Proteomes" id="UP000241394"/>
    </source>
</evidence>
<organism evidence="2 3">
    <name type="scientific">Actinidia chinensis var. chinensis</name>
    <name type="common">Chinese soft-hair kiwi</name>
    <dbReference type="NCBI Taxonomy" id="1590841"/>
    <lineage>
        <taxon>Eukaryota</taxon>
        <taxon>Viridiplantae</taxon>
        <taxon>Streptophyta</taxon>
        <taxon>Embryophyta</taxon>
        <taxon>Tracheophyta</taxon>
        <taxon>Spermatophyta</taxon>
        <taxon>Magnoliopsida</taxon>
        <taxon>eudicotyledons</taxon>
        <taxon>Gunneridae</taxon>
        <taxon>Pentapetalae</taxon>
        <taxon>asterids</taxon>
        <taxon>Ericales</taxon>
        <taxon>Actinidiaceae</taxon>
        <taxon>Actinidia</taxon>
    </lineage>
</organism>
<feature type="domain" description="DUF3700" evidence="1">
    <location>
        <begin position="2"/>
        <end position="229"/>
    </location>
</feature>
<name>A0A2R6QA55_ACTCC</name>
<dbReference type="PANTHER" id="PTHR45952:SF8">
    <property type="entry name" value="STEM-SPECIFIC PROTEIN TSJT1"/>
    <property type="match status" value="1"/>
</dbReference>
<protein>
    <submittedName>
        <fullName evidence="2">Stem-specific protein</fullName>
    </submittedName>
</protein>
<dbReference type="Proteomes" id="UP000241394">
    <property type="component" value="Chromosome LG18"/>
</dbReference>